<reference evidence="1" key="2">
    <citation type="submission" date="2023-05" db="EMBL/GenBank/DDBJ databases">
        <authorList>
            <person name="Fouks B."/>
        </authorList>
    </citation>
    <scope>NUCLEOTIDE SEQUENCE</scope>
    <source>
        <strain evidence="1">Stay&amp;Tobe</strain>
        <tissue evidence="1">Testes</tissue>
    </source>
</reference>
<keyword evidence="2" id="KW-1185">Reference proteome</keyword>
<feature type="non-terminal residue" evidence="1">
    <location>
        <position position="77"/>
    </location>
</feature>
<evidence type="ECO:0000313" key="2">
    <source>
        <dbReference type="Proteomes" id="UP001233999"/>
    </source>
</evidence>
<proteinExistence type="predicted"/>
<protein>
    <submittedName>
        <fullName evidence="1">Uncharacterized protein</fullName>
    </submittedName>
</protein>
<comment type="caution">
    <text evidence="1">The sequence shown here is derived from an EMBL/GenBank/DDBJ whole genome shotgun (WGS) entry which is preliminary data.</text>
</comment>
<sequence>RKDLIVLISSVLGSARSYMPSSALWCKNVQALKLVVADGDLICCGILKIIRAFVSYCPCIVESCIVVSYAQVFDSLF</sequence>
<organism evidence="1 2">
    <name type="scientific">Diploptera punctata</name>
    <name type="common">Pacific beetle cockroach</name>
    <dbReference type="NCBI Taxonomy" id="6984"/>
    <lineage>
        <taxon>Eukaryota</taxon>
        <taxon>Metazoa</taxon>
        <taxon>Ecdysozoa</taxon>
        <taxon>Arthropoda</taxon>
        <taxon>Hexapoda</taxon>
        <taxon>Insecta</taxon>
        <taxon>Pterygota</taxon>
        <taxon>Neoptera</taxon>
        <taxon>Polyneoptera</taxon>
        <taxon>Dictyoptera</taxon>
        <taxon>Blattodea</taxon>
        <taxon>Blaberoidea</taxon>
        <taxon>Blaberidae</taxon>
        <taxon>Diplopterinae</taxon>
        <taxon>Diploptera</taxon>
    </lineage>
</organism>
<gene>
    <name evidence="1" type="ORF">L9F63_009727</name>
</gene>
<dbReference type="Proteomes" id="UP001233999">
    <property type="component" value="Unassembled WGS sequence"/>
</dbReference>
<reference evidence="1" key="1">
    <citation type="journal article" date="2023" name="IScience">
        <title>Live-bearing cockroach genome reveals convergent evolutionary mechanisms linked to viviparity in insects and beyond.</title>
        <authorList>
            <person name="Fouks B."/>
            <person name="Harrison M.C."/>
            <person name="Mikhailova A.A."/>
            <person name="Marchal E."/>
            <person name="English S."/>
            <person name="Carruthers M."/>
            <person name="Jennings E.C."/>
            <person name="Chiamaka E.L."/>
            <person name="Frigard R.A."/>
            <person name="Pippel M."/>
            <person name="Attardo G.M."/>
            <person name="Benoit J.B."/>
            <person name="Bornberg-Bauer E."/>
            <person name="Tobe S.S."/>
        </authorList>
    </citation>
    <scope>NUCLEOTIDE SEQUENCE</scope>
    <source>
        <strain evidence="1">Stay&amp;Tobe</strain>
    </source>
</reference>
<evidence type="ECO:0000313" key="1">
    <source>
        <dbReference type="EMBL" id="KAJ9599985.1"/>
    </source>
</evidence>
<accession>A0AAD8AJP7</accession>
<dbReference type="EMBL" id="JASPKZ010000461">
    <property type="protein sequence ID" value="KAJ9599985.1"/>
    <property type="molecule type" value="Genomic_DNA"/>
</dbReference>
<dbReference type="AlphaFoldDB" id="A0AAD8AJP7"/>
<feature type="non-terminal residue" evidence="1">
    <location>
        <position position="1"/>
    </location>
</feature>
<name>A0AAD8AJP7_DIPPU</name>